<evidence type="ECO:0000313" key="1">
    <source>
        <dbReference type="EMBL" id="KAK3729283.1"/>
    </source>
</evidence>
<accession>A0AAE0Y265</accession>
<keyword evidence="2" id="KW-1185">Reference proteome</keyword>
<organism evidence="1 2">
    <name type="scientific">Elysia crispata</name>
    <name type="common">lettuce slug</name>
    <dbReference type="NCBI Taxonomy" id="231223"/>
    <lineage>
        <taxon>Eukaryota</taxon>
        <taxon>Metazoa</taxon>
        <taxon>Spiralia</taxon>
        <taxon>Lophotrochozoa</taxon>
        <taxon>Mollusca</taxon>
        <taxon>Gastropoda</taxon>
        <taxon>Heterobranchia</taxon>
        <taxon>Euthyneura</taxon>
        <taxon>Panpulmonata</taxon>
        <taxon>Sacoglossa</taxon>
        <taxon>Placobranchoidea</taxon>
        <taxon>Plakobranchidae</taxon>
        <taxon>Elysia</taxon>
    </lineage>
</organism>
<name>A0AAE0Y265_9GAST</name>
<reference evidence="1" key="1">
    <citation type="journal article" date="2023" name="G3 (Bethesda)">
        <title>A reference genome for the long-term kleptoplast-retaining sea slug Elysia crispata morphotype clarki.</title>
        <authorList>
            <person name="Eastman K.E."/>
            <person name="Pendleton A.L."/>
            <person name="Shaikh M.A."/>
            <person name="Suttiyut T."/>
            <person name="Ogas R."/>
            <person name="Tomko P."/>
            <person name="Gavelis G."/>
            <person name="Widhalm J.R."/>
            <person name="Wisecaver J.H."/>
        </authorList>
    </citation>
    <scope>NUCLEOTIDE SEQUENCE</scope>
    <source>
        <strain evidence="1">ECLA1</strain>
    </source>
</reference>
<dbReference type="EMBL" id="JAWDGP010007147">
    <property type="protein sequence ID" value="KAK3729283.1"/>
    <property type="molecule type" value="Genomic_DNA"/>
</dbReference>
<dbReference type="AlphaFoldDB" id="A0AAE0Y265"/>
<gene>
    <name evidence="1" type="ORF">RRG08_001133</name>
</gene>
<evidence type="ECO:0000313" key="2">
    <source>
        <dbReference type="Proteomes" id="UP001283361"/>
    </source>
</evidence>
<dbReference type="Proteomes" id="UP001283361">
    <property type="component" value="Unassembled WGS sequence"/>
</dbReference>
<sequence length="104" mass="11797">MAVISGQERAAVFSECHLWPHSNSLLRRVWSPTLDTISWRTIERLFFTFTSSCVRYVTRGHASVHIDPRVLDYQWEGLTVRGHTDWSRGEALAIVPAVSTSSPV</sequence>
<comment type="caution">
    <text evidence="1">The sequence shown here is derived from an EMBL/GenBank/DDBJ whole genome shotgun (WGS) entry which is preliminary data.</text>
</comment>
<proteinExistence type="predicted"/>
<protein>
    <submittedName>
        <fullName evidence="1">Uncharacterized protein</fullName>
    </submittedName>
</protein>